<feature type="active site" description="Proton acceptor" evidence="15">
    <location>
        <position position="74"/>
    </location>
</feature>
<evidence type="ECO:0000313" key="20">
    <source>
        <dbReference type="EMBL" id="KKP87783.1"/>
    </source>
</evidence>
<dbReference type="InterPro" id="IPR000829">
    <property type="entry name" value="DAGK"/>
</dbReference>
<sequence length="131" mass="14836">MDSKDEKKVWNIMKRAQSFAHAFRGIRLFFEMTPNAFIHVFVTVLVVIAGFYFKVSSFEWLVLVLTIGFVFVAEVFNTAIEIDINLTSPEYHPYARDTKDVSAGAVLLASIISVIIGLIIFLPKVLSMIQF</sequence>
<keyword evidence="13" id="KW-0594">Phospholipid biosynthesis</keyword>
<comment type="subcellular location">
    <subcellularLocation>
        <location evidence="1">Cell membrane</location>
        <topology evidence="1">Multi-pass membrane protein</topology>
    </subcellularLocation>
</comment>
<evidence type="ECO:0000256" key="5">
    <source>
        <dbReference type="ARBA" id="ARBA00022679"/>
    </source>
</evidence>
<keyword evidence="4" id="KW-0444">Lipid biosynthesis</keyword>
<keyword evidence="3" id="KW-1003">Cell membrane</keyword>
<dbReference type="GO" id="GO:0005524">
    <property type="term" value="F:ATP binding"/>
    <property type="evidence" value="ECO:0007669"/>
    <property type="project" value="UniProtKB-KW"/>
</dbReference>
<proteinExistence type="inferred from homology"/>
<dbReference type="PANTHER" id="PTHR34299:SF1">
    <property type="entry name" value="DIACYLGLYCEROL KINASE"/>
    <property type="match status" value="1"/>
</dbReference>
<evidence type="ECO:0000256" key="13">
    <source>
        <dbReference type="ARBA" id="ARBA00023209"/>
    </source>
</evidence>
<dbReference type="Gene3D" id="1.10.287.3610">
    <property type="match status" value="1"/>
</dbReference>
<keyword evidence="10 19" id="KW-1133">Transmembrane helix</keyword>
<feature type="transmembrane region" description="Helical" evidence="19">
    <location>
        <begin position="60"/>
        <end position="82"/>
    </location>
</feature>
<dbReference type="GO" id="GO:0005886">
    <property type="term" value="C:plasma membrane"/>
    <property type="evidence" value="ECO:0007669"/>
    <property type="project" value="UniProtKB-SubCell"/>
</dbReference>
<keyword evidence="5" id="KW-0808">Transferase</keyword>
<feature type="binding site" evidence="17">
    <location>
        <position position="81"/>
    </location>
    <ligand>
        <name>ATP</name>
        <dbReference type="ChEBI" id="CHEBI:30616"/>
    </ligand>
</feature>
<dbReference type="CDD" id="cd14265">
    <property type="entry name" value="UDPK_IM_like"/>
    <property type="match status" value="1"/>
</dbReference>
<evidence type="ECO:0000256" key="8">
    <source>
        <dbReference type="ARBA" id="ARBA00022777"/>
    </source>
</evidence>
<keyword evidence="18" id="KW-0479">Metal-binding</keyword>
<gene>
    <name evidence="20" type="ORF">UR91_C0036G0004</name>
</gene>
<dbReference type="InterPro" id="IPR033717">
    <property type="entry name" value="UDPK"/>
</dbReference>
<evidence type="ECO:0000256" key="1">
    <source>
        <dbReference type="ARBA" id="ARBA00004651"/>
    </source>
</evidence>
<evidence type="ECO:0000256" key="4">
    <source>
        <dbReference type="ARBA" id="ARBA00022516"/>
    </source>
</evidence>
<evidence type="ECO:0000256" key="7">
    <source>
        <dbReference type="ARBA" id="ARBA00022741"/>
    </source>
</evidence>
<evidence type="ECO:0000256" key="17">
    <source>
        <dbReference type="PIRSR" id="PIRSR600829-3"/>
    </source>
</evidence>
<keyword evidence="8 20" id="KW-0418">Kinase</keyword>
<keyword evidence="6 19" id="KW-0812">Transmembrane</keyword>
<dbReference type="EMBL" id="LBQZ01000036">
    <property type="protein sequence ID" value="KKP87783.1"/>
    <property type="molecule type" value="Genomic_DNA"/>
</dbReference>
<evidence type="ECO:0000256" key="12">
    <source>
        <dbReference type="ARBA" id="ARBA00023136"/>
    </source>
</evidence>
<dbReference type="Pfam" id="PF01219">
    <property type="entry name" value="DAGK_prokar"/>
    <property type="match status" value="1"/>
</dbReference>
<protein>
    <submittedName>
        <fullName evidence="20">Diacylglycerol kinase</fullName>
    </submittedName>
</protein>
<feature type="binding site" evidence="16">
    <location>
        <position position="74"/>
    </location>
    <ligand>
        <name>substrate</name>
    </ligand>
</feature>
<evidence type="ECO:0000256" key="14">
    <source>
        <dbReference type="ARBA" id="ARBA00023264"/>
    </source>
</evidence>
<dbReference type="InterPro" id="IPR036945">
    <property type="entry name" value="DAGK_sf"/>
</dbReference>
<dbReference type="GO" id="GO:0008654">
    <property type="term" value="P:phospholipid biosynthetic process"/>
    <property type="evidence" value="ECO:0007669"/>
    <property type="project" value="UniProtKB-KW"/>
</dbReference>
<keyword evidence="9 17" id="KW-0067">ATP-binding</keyword>
<comment type="caution">
    <text evidence="20">The sequence shown here is derived from an EMBL/GenBank/DDBJ whole genome shotgun (WGS) entry which is preliminary data.</text>
</comment>
<keyword evidence="18" id="KW-0460">Magnesium</keyword>
<dbReference type="GO" id="GO:0016301">
    <property type="term" value="F:kinase activity"/>
    <property type="evidence" value="ECO:0007669"/>
    <property type="project" value="UniProtKB-KW"/>
</dbReference>
<comment type="cofactor">
    <cofactor evidence="18">
        <name>Mg(2+)</name>
        <dbReference type="ChEBI" id="CHEBI:18420"/>
    </cofactor>
    <text evidence="18">Mn(2+), Zn(2+), Cd(2+) and Co(2+) support activity to lesser extents.</text>
</comment>
<accession>A0A0G0D373</accession>
<evidence type="ECO:0000313" key="21">
    <source>
        <dbReference type="Proteomes" id="UP000034798"/>
    </source>
</evidence>
<name>A0A0G0D373_9BACT</name>
<evidence type="ECO:0000256" key="18">
    <source>
        <dbReference type="PIRSR" id="PIRSR600829-4"/>
    </source>
</evidence>
<keyword evidence="7 17" id="KW-0547">Nucleotide-binding</keyword>
<dbReference type="PANTHER" id="PTHR34299">
    <property type="entry name" value="DIACYLGLYCEROL KINASE"/>
    <property type="match status" value="1"/>
</dbReference>
<evidence type="ECO:0000256" key="2">
    <source>
        <dbReference type="ARBA" id="ARBA00005967"/>
    </source>
</evidence>
<evidence type="ECO:0000256" key="3">
    <source>
        <dbReference type="ARBA" id="ARBA00022475"/>
    </source>
</evidence>
<evidence type="ECO:0000256" key="16">
    <source>
        <dbReference type="PIRSR" id="PIRSR600829-2"/>
    </source>
</evidence>
<evidence type="ECO:0000256" key="6">
    <source>
        <dbReference type="ARBA" id="ARBA00022692"/>
    </source>
</evidence>
<dbReference type="AlphaFoldDB" id="A0A0G0D373"/>
<evidence type="ECO:0000256" key="11">
    <source>
        <dbReference type="ARBA" id="ARBA00023098"/>
    </source>
</evidence>
<dbReference type="Proteomes" id="UP000034798">
    <property type="component" value="Unassembled WGS sequence"/>
</dbReference>
<keyword evidence="12 19" id="KW-0472">Membrane</keyword>
<feature type="binding site" evidence="17">
    <location>
        <begin position="99"/>
        <end position="100"/>
    </location>
    <ligand>
        <name>ATP</name>
        <dbReference type="ChEBI" id="CHEBI:30616"/>
    </ligand>
</feature>
<dbReference type="GO" id="GO:0046872">
    <property type="term" value="F:metal ion binding"/>
    <property type="evidence" value="ECO:0007669"/>
    <property type="project" value="UniProtKB-KW"/>
</dbReference>
<keyword evidence="14" id="KW-1208">Phospholipid metabolism</keyword>
<reference evidence="20 21" key="1">
    <citation type="journal article" date="2015" name="Nature">
        <title>rRNA introns, odd ribosomes, and small enigmatic genomes across a large radiation of phyla.</title>
        <authorList>
            <person name="Brown C.T."/>
            <person name="Hug L.A."/>
            <person name="Thomas B.C."/>
            <person name="Sharon I."/>
            <person name="Castelle C.J."/>
            <person name="Singh A."/>
            <person name="Wilkins M.J."/>
            <person name="Williams K.H."/>
            <person name="Banfield J.F."/>
        </authorList>
    </citation>
    <scope>NUCLEOTIDE SEQUENCE [LARGE SCALE GENOMIC DNA]</scope>
</reference>
<feature type="transmembrane region" description="Helical" evidence="19">
    <location>
        <begin position="36"/>
        <end position="53"/>
    </location>
</feature>
<evidence type="ECO:0000256" key="19">
    <source>
        <dbReference type="SAM" id="Phobius"/>
    </source>
</evidence>
<evidence type="ECO:0000256" key="15">
    <source>
        <dbReference type="PIRSR" id="PIRSR600829-1"/>
    </source>
</evidence>
<organism evidence="20 21">
    <name type="scientific">Candidatus Nomurabacteria bacterium GW2011_GWC2_35_8</name>
    <dbReference type="NCBI Taxonomy" id="1618752"/>
    <lineage>
        <taxon>Bacteria</taxon>
        <taxon>Candidatus Nomuraibacteriota</taxon>
    </lineage>
</organism>
<comment type="similarity">
    <text evidence="2">Belongs to the bacterial diacylglycerol kinase family.</text>
</comment>
<feature type="binding site" evidence="18">
    <location>
        <position position="81"/>
    </location>
    <ligand>
        <name>a divalent metal cation</name>
        <dbReference type="ChEBI" id="CHEBI:60240"/>
    </ligand>
</feature>
<evidence type="ECO:0000256" key="9">
    <source>
        <dbReference type="ARBA" id="ARBA00022840"/>
    </source>
</evidence>
<evidence type="ECO:0000256" key="10">
    <source>
        <dbReference type="ARBA" id="ARBA00022989"/>
    </source>
</evidence>
<keyword evidence="11" id="KW-0443">Lipid metabolism</keyword>
<feature type="transmembrane region" description="Helical" evidence="19">
    <location>
        <begin position="102"/>
        <end position="122"/>
    </location>
</feature>
<feature type="binding site" evidence="17">
    <location>
        <begin position="90"/>
        <end position="92"/>
    </location>
    <ligand>
        <name>ATP</name>
        <dbReference type="ChEBI" id="CHEBI:30616"/>
    </ligand>
</feature>